<dbReference type="Proteomes" id="UP000007635">
    <property type="component" value="Chromosome XIII"/>
</dbReference>
<feature type="region of interest" description="Disordered" evidence="1">
    <location>
        <begin position="117"/>
        <end position="170"/>
    </location>
</feature>
<dbReference type="SUPFAM" id="SSF51735">
    <property type="entry name" value="NAD(P)-binding Rossmann-fold domains"/>
    <property type="match status" value="1"/>
</dbReference>
<reference evidence="3" key="2">
    <citation type="submission" date="2025-08" db="UniProtKB">
        <authorList>
            <consortium name="Ensembl"/>
        </authorList>
    </citation>
    <scope>IDENTIFICATION</scope>
</reference>
<dbReference type="AlphaFoldDB" id="A0AAQ4P188"/>
<dbReference type="GO" id="GO:0016646">
    <property type="term" value="F:oxidoreductase activity, acting on the CH-NH group of donors, NAD or NADP as acceptor"/>
    <property type="evidence" value="ECO:0007669"/>
    <property type="project" value="TreeGrafter"/>
</dbReference>
<dbReference type="InterPro" id="IPR051606">
    <property type="entry name" value="Polyketide_Oxido-like"/>
</dbReference>
<evidence type="ECO:0000256" key="1">
    <source>
        <dbReference type="SAM" id="MobiDB-lite"/>
    </source>
</evidence>
<dbReference type="InterPro" id="IPR016040">
    <property type="entry name" value="NAD(P)-bd_dom"/>
</dbReference>
<dbReference type="Pfam" id="PF13460">
    <property type="entry name" value="NAD_binding_10"/>
    <property type="match status" value="1"/>
</dbReference>
<name>A0AAQ4P188_GASAC</name>
<protein>
    <recommendedName>
        <fullName evidence="2">NAD(P)-binding domain-containing protein</fullName>
    </recommendedName>
</protein>
<reference evidence="3" key="3">
    <citation type="submission" date="2025-09" db="UniProtKB">
        <authorList>
            <consortium name="Ensembl"/>
        </authorList>
    </citation>
    <scope>IDENTIFICATION</scope>
</reference>
<proteinExistence type="predicted"/>
<feature type="domain" description="NAD(P)-binding" evidence="2">
    <location>
        <begin position="7"/>
        <end position="118"/>
    </location>
</feature>
<dbReference type="Ensembl" id="ENSGACT00000049795.1">
    <property type="protein sequence ID" value="ENSGACP00000032546.1"/>
    <property type="gene ID" value="ENSGACG00000013806.2"/>
</dbReference>
<dbReference type="Gene3D" id="3.40.50.720">
    <property type="entry name" value="NAD(P)-binding Rossmann-like Domain"/>
    <property type="match status" value="1"/>
</dbReference>
<organism evidence="3 4">
    <name type="scientific">Gasterosteus aculeatus aculeatus</name>
    <name type="common">three-spined stickleback</name>
    <dbReference type="NCBI Taxonomy" id="481459"/>
    <lineage>
        <taxon>Eukaryota</taxon>
        <taxon>Metazoa</taxon>
        <taxon>Chordata</taxon>
        <taxon>Craniata</taxon>
        <taxon>Vertebrata</taxon>
        <taxon>Euteleostomi</taxon>
        <taxon>Actinopterygii</taxon>
        <taxon>Neopterygii</taxon>
        <taxon>Teleostei</taxon>
        <taxon>Neoteleostei</taxon>
        <taxon>Acanthomorphata</taxon>
        <taxon>Eupercaria</taxon>
        <taxon>Perciformes</taxon>
        <taxon>Cottioidei</taxon>
        <taxon>Gasterosteales</taxon>
        <taxon>Gasterosteidae</taxon>
        <taxon>Gasterosteus</taxon>
    </lineage>
</organism>
<accession>A0AAQ4P188</accession>
<feature type="compositionally biased region" description="Basic and acidic residues" evidence="1">
    <location>
        <begin position="126"/>
        <end position="150"/>
    </location>
</feature>
<dbReference type="PANTHER" id="PTHR43355:SF2">
    <property type="entry name" value="FLAVIN REDUCTASE (NADPH)"/>
    <property type="match status" value="1"/>
</dbReference>
<evidence type="ECO:0000313" key="3">
    <source>
        <dbReference type="Ensembl" id="ENSGACP00000032546.1"/>
    </source>
</evidence>
<keyword evidence="4" id="KW-1185">Reference proteome</keyword>
<reference evidence="3 4" key="1">
    <citation type="journal article" date="2021" name="G3 (Bethesda)">
        <title>Improved contiguity of the threespine stickleback genome using long-read sequencing.</title>
        <authorList>
            <person name="Nath S."/>
            <person name="Shaw D.E."/>
            <person name="White M.A."/>
        </authorList>
    </citation>
    <scope>NUCLEOTIDE SEQUENCE [LARGE SCALE GENOMIC DNA]</scope>
    <source>
        <strain evidence="3 4">Lake Benthic</strain>
    </source>
</reference>
<sequence length="307" mass="33558">MKIVVLGATGQTGQYLVNQALQQGHTVTAVARNPGKLSVHHDNLKVVEADIFSEDSLKPHFSGQDVVMSCLGFPPSFFSPVTGYSRSMNSVVGAMREARVNRIITMTSCQLGGAVPLSHPLPSAADDPKRSHQHARDGAVSAEDRGHQLDRGSSPRSQEPAGLSSRVPDPRGILCARRQRQCGGAGRRGSLHALSAQHQRLGQEGSRHHHQMRKKESLLALINSLFTQSTQRIESQISGIQPFFYTCFIGVTRRPFDIFAYCPYFFIYSHCACQPAGRCFQSPSSDGSTVDHLTEMQKHRGPKGVSL</sequence>
<evidence type="ECO:0000313" key="4">
    <source>
        <dbReference type="Proteomes" id="UP000007635"/>
    </source>
</evidence>
<evidence type="ECO:0000259" key="2">
    <source>
        <dbReference type="Pfam" id="PF13460"/>
    </source>
</evidence>
<dbReference type="GeneTree" id="ENSGT00390000014810"/>
<dbReference type="InterPro" id="IPR036291">
    <property type="entry name" value="NAD(P)-bd_dom_sf"/>
</dbReference>
<dbReference type="PANTHER" id="PTHR43355">
    <property type="entry name" value="FLAVIN REDUCTASE (NADPH)"/>
    <property type="match status" value="1"/>
</dbReference>